<organism evidence="2 3">
    <name type="scientific">Paractinoplanes hotanensis</name>
    <dbReference type="NCBI Taxonomy" id="2906497"/>
    <lineage>
        <taxon>Bacteria</taxon>
        <taxon>Bacillati</taxon>
        <taxon>Actinomycetota</taxon>
        <taxon>Actinomycetes</taxon>
        <taxon>Micromonosporales</taxon>
        <taxon>Micromonosporaceae</taxon>
        <taxon>Paractinoplanes</taxon>
    </lineage>
</organism>
<dbReference type="Pfam" id="PF21962">
    <property type="entry name" value="DUF6924"/>
    <property type="match status" value="1"/>
</dbReference>
<evidence type="ECO:0000313" key="2">
    <source>
        <dbReference type="EMBL" id="MCM4083607.1"/>
    </source>
</evidence>
<dbReference type="Proteomes" id="UP001523216">
    <property type="component" value="Unassembled WGS sequence"/>
</dbReference>
<dbReference type="EMBL" id="JAMQOL010000062">
    <property type="protein sequence ID" value="MCM4083607.1"/>
    <property type="molecule type" value="Genomic_DNA"/>
</dbReference>
<proteinExistence type="predicted"/>
<protein>
    <recommendedName>
        <fullName evidence="1">DUF6924 domain-containing protein</fullName>
    </recommendedName>
</protein>
<evidence type="ECO:0000259" key="1">
    <source>
        <dbReference type="Pfam" id="PF21962"/>
    </source>
</evidence>
<reference evidence="2 3" key="1">
    <citation type="submission" date="2022-06" db="EMBL/GenBank/DDBJ databases">
        <title>Actinoplanes abujensis sp. nov., isolated from Nigerian arid soil.</title>
        <authorList>
            <person name="Ding P."/>
        </authorList>
    </citation>
    <scope>NUCLEOTIDE SEQUENCE [LARGE SCALE GENOMIC DNA]</scope>
    <source>
        <strain evidence="3">TRM88002</strain>
    </source>
</reference>
<sequence length="164" mass="18326">MRAFPAGADEAVERSANVVIRTDFSDDGGWLGTLEALEQAPEDWEDDEFEVDNFVIDDPSWAEATPDEILEVVRRDQYLAEYLDVFLVADKQAVAGEEHLLLVVTAYDPQDEMYDDVVRFGREFRCLPSEAHSIIANLGVGNMDFQEFSKAAAASSDGVFRGWP</sequence>
<accession>A0ABT0YC29</accession>
<dbReference type="RefSeq" id="WP_251803307.1">
    <property type="nucleotide sequence ID" value="NZ_JAMQOL010000062.1"/>
</dbReference>
<gene>
    <name evidence="2" type="ORF">LXN57_39270</name>
</gene>
<keyword evidence="3" id="KW-1185">Reference proteome</keyword>
<evidence type="ECO:0000313" key="3">
    <source>
        <dbReference type="Proteomes" id="UP001523216"/>
    </source>
</evidence>
<dbReference type="InterPro" id="IPR053832">
    <property type="entry name" value="DUF6924"/>
</dbReference>
<name>A0ABT0YC29_9ACTN</name>
<feature type="domain" description="DUF6924" evidence="1">
    <location>
        <begin position="18"/>
        <end position="162"/>
    </location>
</feature>
<comment type="caution">
    <text evidence="2">The sequence shown here is derived from an EMBL/GenBank/DDBJ whole genome shotgun (WGS) entry which is preliminary data.</text>
</comment>